<feature type="compositionally biased region" description="Low complexity" evidence="1">
    <location>
        <begin position="627"/>
        <end position="650"/>
    </location>
</feature>
<feature type="compositionally biased region" description="Polar residues" evidence="1">
    <location>
        <begin position="1099"/>
        <end position="1108"/>
    </location>
</feature>
<reference evidence="3" key="1">
    <citation type="journal article" date="2020" name="Stud. Mycol.">
        <title>101 Dothideomycetes genomes: a test case for predicting lifestyles and emergence of pathogens.</title>
        <authorList>
            <person name="Haridas S."/>
            <person name="Albert R."/>
            <person name="Binder M."/>
            <person name="Bloem J."/>
            <person name="Labutti K."/>
            <person name="Salamov A."/>
            <person name="Andreopoulos B."/>
            <person name="Baker S."/>
            <person name="Barry K."/>
            <person name="Bills G."/>
            <person name="Bluhm B."/>
            <person name="Cannon C."/>
            <person name="Castanera R."/>
            <person name="Culley D."/>
            <person name="Daum C."/>
            <person name="Ezra D."/>
            <person name="Gonzalez J."/>
            <person name="Henrissat B."/>
            <person name="Kuo A."/>
            <person name="Liang C."/>
            <person name="Lipzen A."/>
            <person name="Lutzoni F."/>
            <person name="Magnuson J."/>
            <person name="Mondo S."/>
            <person name="Nolan M."/>
            <person name="Ohm R."/>
            <person name="Pangilinan J."/>
            <person name="Park H.-J."/>
            <person name="Ramirez L."/>
            <person name="Alfaro M."/>
            <person name="Sun H."/>
            <person name="Tritt A."/>
            <person name="Yoshinaga Y."/>
            <person name="Zwiers L.-H."/>
            <person name="Turgeon B."/>
            <person name="Goodwin S."/>
            <person name="Spatafora J."/>
            <person name="Crous P."/>
            <person name="Grigoriev I."/>
        </authorList>
    </citation>
    <scope>NUCLEOTIDE SEQUENCE</scope>
    <source>
        <strain evidence="3">CBS 116005</strain>
    </source>
</reference>
<dbReference type="InterPro" id="IPR025118">
    <property type="entry name" value="DUF4045"/>
</dbReference>
<dbReference type="OrthoDB" id="6375767at2759"/>
<name>A0A6G1L942_9PEZI</name>
<feature type="compositionally biased region" description="Basic and acidic residues" evidence="1">
    <location>
        <begin position="30"/>
        <end position="74"/>
    </location>
</feature>
<feature type="compositionally biased region" description="Polar residues" evidence="1">
    <location>
        <begin position="188"/>
        <end position="204"/>
    </location>
</feature>
<evidence type="ECO:0000313" key="4">
    <source>
        <dbReference type="Proteomes" id="UP000799436"/>
    </source>
</evidence>
<feature type="compositionally biased region" description="Basic and acidic residues" evidence="1">
    <location>
        <begin position="777"/>
        <end position="799"/>
    </location>
</feature>
<dbReference type="EMBL" id="ML995834">
    <property type="protein sequence ID" value="KAF2769366.1"/>
    <property type="molecule type" value="Genomic_DNA"/>
</dbReference>
<feature type="compositionally biased region" description="Low complexity" evidence="1">
    <location>
        <begin position="898"/>
        <end position="926"/>
    </location>
</feature>
<feature type="compositionally biased region" description="Basic and acidic residues" evidence="1">
    <location>
        <begin position="599"/>
        <end position="609"/>
    </location>
</feature>
<feature type="compositionally biased region" description="Polar residues" evidence="1">
    <location>
        <begin position="150"/>
        <end position="178"/>
    </location>
</feature>
<evidence type="ECO:0000313" key="3">
    <source>
        <dbReference type="EMBL" id="KAF2769366.1"/>
    </source>
</evidence>
<accession>A0A6G1L942</accession>
<feature type="compositionally biased region" description="Low complexity" evidence="1">
    <location>
        <begin position="1"/>
        <end position="15"/>
    </location>
</feature>
<keyword evidence="4" id="KW-1185">Reference proteome</keyword>
<feature type="compositionally biased region" description="Basic residues" evidence="1">
    <location>
        <begin position="950"/>
        <end position="960"/>
    </location>
</feature>
<organism evidence="3 4">
    <name type="scientific">Teratosphaeria nubilosa</name>
    <dbReference type="NCBI Taxonomy" id="161662"/>
    <lineage>
        <taxon>Eukaryota</taxon>
        <taxon>Fungi</taxon>
        <taxon>Dikarya</taxon>
        <taxon>Ascomycota</taxon>
        <taxon>Pezizomycotina</taxon>
        <taxon>Dothideomycetes</taxon>
        <taxon>Dothideomycetidae</taxon>
        <taxon>Mycosphaerellales</taxon>
        <taxon>Teratosphaeriaceae</taxon>
        <taxon>Teratosphaeria</taxon>
    </lineage>
</organism>
<feature type="compositionally biased region" description="Basic and acidic residues" evidence="1">
    <location>
        <begin position="846"/>
        <end position="859"/>
    </location>
</feature>
<feature type="compositionally biased region" description="Polar residues" evidence="1">
    <location>
        <begin position="322"/>
        <end position="339"/>
    </location>
</feature>
<sequence>MEFVDQQAASPSPAAADEDPAAFLQSIRELTAKREREDAERFRKLEEEVKRTREERANRRAERARSISPEKADSTDSLPAFWQSPTNVSRFEHRPPVTPPSRTTATPMTMDHEKAPTGPPSPTKDIPEFKGFGSARNSAASMSSMAQSPDRISQTPQSASSLARSGTLSWQQRPSSRAGSRPNFVAQPETSNAEKSMATPQATEPSRDQIAASLGARDPSWFRQTADRGIGSAAYRKSKDEPAATEMSRSGSGRKGLPGLSRDTTEPERQSSPAPSESIRSDPVTRPSSTTRNSVTSSRFSVASSSTSTPSKPDLKSLIAQDAQQQEASPVSDTTSSNGGDRPGLNRKLTMSSSQARLADAADRPSSPTKGMGGFVSSAMMKRSESVSKRWSAQAPPSLSRHGSVASVRSGLSGLQGSHSMPKLEPAADSRIVNDEQLSRPAANSSNNLPGLAQVAQVAQDENEFVKPALPRHSRSKSVASNYTTNEHDNLTSPPGSPSKRFSPTKSSWIESALTQRPESPKPNTAKNSQPSWMANIAKAKAERGSVDLTSSASTPKPLGDGTPGAAKVGAPFGQGMLKRSDSRSLAPTPRSSTPPIARELHKLDDKPNTDATPSNISMPKAEDSEPAVPAKSPSKSSSFAAPSSPQAAAEKPKAETPKPLVTAPPAKEKSGVAASELAKSPSAALLEKAKPEAPAKPQTDFRATLRSRPRPEAKRYDTPEFLSKFGQLRKTQTEKYVAPDVLKDNITRGKNDLAKTGVPVKTARRDELRESLLAKKDDWKKAKDEGRELPGAVHERKISATTPLTPPKPEALARRELLGRQNSIKSSPEKPKQATSEALVRHKSLKEQPEVPALKREATFPVEFAKLETLSKQTSAPTVTPSKPQTETSKLASRFNPGLAGLLARGPPGTSSGSSSPARTATPSAVLSRTDIGTSEAAAEGPLQDMRKGRAKGPKKRKQGGAEGQSTVATAEQSDVMLPPRSTDFNKEAAVKDPVIAAASSPLQAPKPRAPPGSAASIMMASLRSPKAQESPAETEKPSTPTIPPKSPGLKSAKPDDTPKVDPMTGVPTFEGFSKMKKATPSLQTTIASKIDDDKENSTNGTASVKSAASMWAKQALPPKTGAPPQIQLPSKRDEEAAMRSAGLLASSTASRSPSRGLGIDVPKGPRDLATPPGSAGLPPKPAKSSRIVSGQLQEASPNKIT</sequence>
<feature type="compositionally biased region" description="Polar residues" evidence="1">
    <location>
        <begin position="500"/>
        <end position="533"/>
    </location>
</feature>
<feature type="region of interest" description="Disordered" evidence="1">
    <location>
        <begin position="998"/>
        <end position="1203"/>
    </location>
</feature>
<dbReference type="Pfam" id="PF13254">
    <property type="entry name" value="DUF4045"/>
    <property type="match status" value="1"/>
</dbReference>
<dbReference type="Proteomes" id="UP000799436">
    <property type="component" value="Unassembled WGS sequence"/>
</dbReference>
<protein>
    <recommendedName>
        <fullName evidence="2">DUF4045 domain-containing protein</fullName>
    </recommendedName>
</protein>
<dbReference type="AlphaFoldDB" id="A0A6G1L942"/>
<feature type="domain" description="DUF4045" evidence="2">
    <location>
        <begin position="17"/>
        <end position="780"/>
    </location>
</feature>
<feature type="region of interest" description="Disordered" evidence="1">
    <location>
        <begin position="777"/>
        <end position="986"/>
    </location>
</feature>
<proteinExistence type="predicted"/>
<evidence type="ECO:0000256" key="1">
    <source>
        <dbReference type="SAM" id="MobiDB-lite"/>
    </source>
</evidence>
<feature type="compositionally biased region" description="Polar residues" evidence="1">
    <location>
        <begin position="871"/>
        <end position="892"/>
    </location>
</feature>
<feature type="region of interest" description="Disordered" evidence="1">
    <location>
        <begin position="1"/>
        <end position="721"/>
    </location>
</feature>
<feature type="compositionally biased region" description="Polar residues" evidence="1">
    <location>
        <begin position="965"/>
        <end position="974"/>
    </location>
</feature>
<feature type="compositionally biased region" description="Polar residues" evidence="1">
    <location>
        <begin position="1188"/>
        <end position="1203"/>
    </location>
</feature>
<feature type="compositionally biased region" description="Low complexity" evidence="1">
    <location>
        <begin position="134"/>
        <end position="148"/>
    </location>
</feature>
<gene>
    <name evidence="3" type="ORF">EJ03DRAFT_95332</name>
</gene>
<evidence type="ECO:0000259" key="2">
    <source>
        <dbReference type="Pfam" id="PF13254"/>
    </source>
</evidence>
<feature type="compositionally biased region" description="Basic and acidic residues" evidence="1">
    <location>
        <begin position="426"/>
        <end position="438"/>
    </location>
</feature>
<feature type="compositionally biased region" description="Low complexity" evidence="1">
    <location>
        <begin position="284"/>
        <end position="311"/>
    </location>
</feature>
<feature type="compositionally biased region" description="Basic and acidic residues" evidence="1">
    <location>
        <begin position="710"/>
        <end position="719"/>
    </location>
</feature>
<feature type="compositionally biased region" description="Polar residues" evidence="1">
    <location>
        <begin position="584"/>
        <end position="595"/>
    </location>
</feature>